<sequence>MWAKASEFFSESKEAVWLAQLGIAAAAAGMLWILLQLLWLGLGWSAPLPQAAILPTTSAVPQSSTTSLAAWHLFGNAKLLADPRAQAQLAPTTTLNVTLTGVLASSDPRAGVAFIAGGDGEPQKIRVGEEIQSGVMLDQVYPDRVILNRGGNLESLPLREDSGASSGNNTRSTGRATASNSTMPTPSQNTSFMAQVGQIQGPVGAPNIPAQGIDLEAVRKQYDVDPMALARAITPSPVMVNGEFVGVRLNAGPQQSMLQKLGLQPEDIVTSVNGQSITDPSRIQGIVAGLGNATSVSIQVLRNGKPQTLTLNVPR</sequence>
<dbReference type="NCBIfam" id="TIGR01713">
    <property type="entry name" value="typeII_sec_gspC"/>
    <property type="match status" value="1"/>
</dbReference>
<evidence type="ECO:0000256" key="7">
    <source>
        <dbReference type="ARBA" id="ARBA00022927"/>
    </source>
</evidence>
<evidence type="ECO:0000256" key="4">
    <source>
        <dbReference type="ARBA" id="ARBA00022475"/>
    </source>
</evidence>
<evidence type="ECO:0000256" key="1">
    <source>
        <dbReference type="ARBA" id="ARBA00004533"/>
    </source>
</evidence>
<dbReference type="InterPro" id="IPR024961">
    <property type="entry name" value="T2SS_GspC_N"/>
</dbReference>
<reference evidence="14 15" key="1">
    <citation type="submission" date="2018-03" db="EMBL/GenBank/DDBJ databases">
        <title>Ahniella affigens gen. nov., sp. nov., a gammaproteobacterium isolated from sandy soil near a stream.</title>
        <authorList>
            <person name="Ko Y."/>
            <person name="Kim J.-H."/>
        </authorList>
    </citation>
    <scope>NUCLEOTIDE SEQUENCE [LARGE SCALE GENOMIC DNA]</scope>
    <source>
        <strain evidence="14 15">D13</strain>
    </source>
</reference>
<dbReference type="GO" id="GO:0015628">
    <property type="term" value="P:protein secretion by the type II secretion system"/>
    <property type="evidence" value="ECO:0007669"/>
    <property type="project" value="InterPro"/>
</dbReference>
<dbReference type="Pfam" id="PF17820">
    <property type="entry name" value="PDZ_6"/>
    <property type="match status" value="1"/>
</dbReference>
<evidence type="ECO:0000256" key="9">
    <source>
        <dbReference type="ARBA" id="ARBA00023136"/>
    </source>
</evidence>
<feature type="transmembrane region" description="Helical" evidence="11">
    <location>
        <begin position="15"/>
        <end position="40"/>
    </location>
</feature>
<proteinExistence type="inferred from homology"/>
<dbReference type="InterPro" id="IPR001639">
    <property type="entry name" value="T2SS_protein-GspC"/>
</dbReference>
<reference evidence="14 15" key="2">
    <citation type="submission" date="2018-03" db="EMBL/GenBank/DDBJ databases">
        <authorList>
            <person name="Keele B.F."/>
        </authorList>
    </citation>
    <scope>NUCLEOTIDE SEQUENCE [LARGE SCALE GENOMIC DNA]</scope>
    <source>
        <strain evidence="14 15">D13</strain>
    </source>
</reference>
<dbReference type="Gene3D" id="2.30.30.830">
    <property type="match status" value="1"/>
</dbReference>
<dbReference type="Gene3D" id="2.30.42.10">
    <property type="match status" value="1"/>
</dbReference>
<keyword evidence="5" id="KW-0997">Cell inner membrane</keyword>
<evidence type="ECO:0000256" key="3">
    <source>
        <dbReference type="ARBA" id="ARBA00022448"/>
    </source>
</evidence>
<dbReference type="InterPro" id="IPR041489">
    <property type="entry name" value="PDZ_6"/>
</dbReference>
<dbReference type="KEGG" id="xba:C7S18_18700"/>
<evidence type="ECO:0000259" key="12">
    <source>
        <dbReference type="Pfam" id="PF11356"/>
    </source>
</evidence>
<evidence type="ECO:0000313" key="14">
    <source>
        <dbReference type="EMBL" id="AVP99071.1"/>
    </source>
</evidence>
<dbReference type="OrthoDB" id="1491375at2"/>
<dbReference type="AlphaFoldDB" id="A0A2P1PW37"/>
<evidence type="ECO:0000256" key="6">
    <source>
        <dbReference type="ARBA" id="ARBA00022692"/>
    </source>
</evidence>
<feature type="region of interest" description="Disordered" evidence="10">
    <location>
        <begin position="154"/>
        <end position="189"/>
    </location>
</feature>
<dbReference type="Pfam" id="PF11356">
    <property type="entry name" value="T2SSC"/>
    <property type="match status" value="1"/>
</dbReference>
<feature type="compositionally biased region" description="Polar residues" evidence="10">
    <location>
        <begin position="163"/>
        <end position="189"/>
    </location>
</feature>
<evidence type="ECO:0000256" key="10">
    <source>
        <dbReference type="SAM" id="MobiDB-lite"/>
    </source>
</evidence>
<dbReference type="Proteomes" id="UP000241074">
    <property type="component" value="Chromosome"/>
</dbReference>
<protein>
    <submittedName>
        <fullName evidence="14">Type II secretion system protein GspC</fullName>
    </submittedName>
</protein>
<keyword evidence="6 11" id="KW-0812">Transmembrane</keyword>
<dbReference type="EMBL" id="CP027860">
    <property type="protein sequence ID" value="AVP99071.1"/>
    <property type="molecule type" value="Genomic_DNA"/>
</dbReference>
<dbReference type="InterPro" id="IPR036034">
    <property type="entry name" value="PDZ_sf"/>
</dbReference>
<evidence type="ECO:0000259" key="13">
    <source>
        <dbReference type="Pfam" id="PF17820"/>
    </source>
</evidence>
<comment type="similarity">
    <text evidence="2">Belongs to the GSP C family.</text>
</comment>
<feature type="domain" description="PDZ" evidence="13">
    <location>
        <begin position="256"/>
        <end position="302"/>
    </location>
</feature>
<keyword evidence="4" id="KW-1003">Cell membrane</keyword>
<keyword evidence="7" id="KW-0653">Protein transport</keyword>
<keyword evidence="8 11" id="KW-1133">Transmembrane helix</keyword>
<keyword evidence="15" id="KW-1185">Reference proteome</keyword>
<gene>
    <name evidence="14" type="primary">gspC</name>
    <name evidence="14" type="ORF">C7S18_18700</name>
</gene>
<dbReference type="GO" id="GO:0015627">
    <property type="term" value="C:type II protein secretion system complex"/>
    <property type="evidence" value="ECO:0007669"/>
    <property type="project" value="InterPro"/>
</dbReference>
<organism evidence="14 15">
    <name type="scientific">Ahniella affigens</name>
    <dbReference type="NCBI Taxonomy" id="2021234"/>
    <lineage>
        <taxon>Bacteria</taxon>
        <taxon>Pseudomonadati</taxon>
        <taxon>Pseudomonadota</taxon>
        <taxon>Gammaproteobacteria</taxon>
        <taxon>Lysobacterales</taxon>
        <taxon>Rhodanobacteraceae</taxon>
        <taxon>Ahniella</taxon>
    </lineage>
</organism>
<feature type="domain" description="Type II secretion system protein GspC N-terminal" evidence="12">
    <location>
        <begin position="17"/>
        <end position="158"/>
    </location>
</feature>
<name>A0A2P1PW37_9GAMM</name>
<evidence type="ECO:0000256" key="5">
    <source>
        <dbReference type="ARBA" id="ARBA00022519"/>
    </source>
</evidence>
<keyword evidence="9 11" id="KW-0472">Membrane</keyword>
<evidence type="ECO:0000256" key="8">
    <source>
        <dbReference type="ARBA" id="ARBA00022989"/>
    </source>
</evidence>
<evidence type="ECO:0000256" key="11">
    <source>
        <dbReference type="SAM" id="Phobius"/>
    </source>
</evidence>
<comment type="subcellular location">
    <subcellularLocation>
        <location evidence="1">Cell inner membrane</location>
    </subcellularLocation>
</comment>
<evidence type="ECO:0000313" key="15">
    <source>
        <dbReference type="Proteomes" id="UP000241074"/>
    </source>
</evidence>
<dbReference type="GO" id="GO:0005886">
    <property type="term" value="C:plasma membrane"/>
    <property type="evidence" value="ECO:0007669"/>
    <property type="project" value="UniProtKB-SubCell"/>
</dbReference>
<evidence type="ECO:0000256" key="2">
    <source>
        <dbReference type="ARBA" id="ARBA00007986"/>
    </source>
</evidence>
<keyword evidence="3" id="KW-0813">Transport</keyword>
<dbReference type="RefSeq" id="WP_106892990.1">
    <property type="nucleotide sequence ID" value="NZ_CP027860.1"/>
</dbReference>
<accession>A0A2P1PW37</accession>
<dbReference type="SUPFAM" id="SSF50156">
    <property type="entry name" value="PDZ domain-like"/>
    <property type="match status" value="1"/>
</dbReference>